<dbReference type="AlphaFoldDB" id="A0A835EY12"/>
<dbReference type="Proteomes" id="UP000636709">
    <property type="component" value="Unassembled WGS sequence"/>
</dbReference>
<dbReference type="FunFam" id="3.40.640.10:FF:000046">
    <property type="entry name" value="Cystathionine gamma-lyase"/>
    <property type="match status" value="1"/>
</dbReference>
<comment type="cofactor">
    <cofactor evidence="1">
        <name>pyridoxal 5'-phosphate</name>
        <dbReference type="ChEBI" id="CHEBI:597326"/>
    </cofactor>
</comment>
<keyword evidence="3" id="KW-0663">Pyridoxal phosphate</keyword>
<dbReference type="PANTHER" id="PTHR11808">
    <property type="entry name" value="TRANS-SULFURATION ENZYME FAMILY MEMBER"/>
    <property type="match status" value="1"/>
</dbReference>
<dbReference type="GO" id="GO:0030170">
    <property type="term" value="F:pyridoxal phosphate binding"/>
    <property type="evidence" value="ECO:0007669"/>
    <property type="project" value="InterPro"/>
</dbReference>
<accession>A0A835EY12</accession>
<name>A0A835EY12_9POAL</name>
<dbReference type="Pfam" id="PF01053">
    <property type="entry name" value="Cys_Met_Meta_PP"/>
    <property type="match status" value="1"/>
</dbReference>
<comment type="caution">
    <text evidence="5">The sequence shown here is derived from an EMBL/GenBank/DDBJ whole genome shotgun (WGS) entry which is preliminary data.</text>
</comment>
<dbReference type="InterPro" id="IPR000277">
    <property type="entry name" value="Cys/Met-Metab_PyrdxlP-dep_enz"/>
</dbReference>
<dbReference type="InterPro" id="IPR015424">
    <property type="entry name" value="PyrdxlP-dep_Trfase"/>
</dbReference>
<keyword evidence="6" id="KW-1185">Reference proteome</keyword>
<evidence type="ECO:0000313" key="6">
    <source>
        <dbReference type="Proteomes" id="UP000636709"/>
    </source>
</evidence>
<dbReference type="SUPFAM" id="SSF53383">
    <property type="entry name" value="PLP-dependent transferases"/>
    <property type="match status" value="1"/>
</dbReference>
<feature type="region of interest" description="Disordered" evidence="4">
    <location>
        <begin position="1"/>
        <end position="20"/>
    </location>
</feature>
<evidence type="ECO:0000256" key="1">
    <source>
        <dbReference type="ARBA" id="ARBA00001933"/>
    </source>
</evidence>
<protein>
    <submittedName>
        <fullName evidence="5">Uncharacterized protein</fullName>
    </submittedName>
</protein>
<comment type="similarity">
    <text evidence="2">Belongs to the trans-sulfuration enzymes family.</text>
</comment>
<dbReference type="InterPro" id="IPR015421">
    <property type="entry name" value="PyrdxlP-dep_Trfase_major"/>
</dbReference>
<dbReference type="PANTHER" id="PTHR11808:SF80">
    <property type="entry name" value="CYSTATHIONINE GAMMA-LYASE"/>
    <property type="match status" value="1"/>
</dbReference>
<feature type="region of interest" description="Disordered" evidence="4">
    <location>
        <begin position="405"/>
        <end position="468"/>
    </location>
</feature>
<dbReference type="Gene3D" id="3.40.640.10">
    <property type="entry name" value="Type I PLP-dependent aspartate aminotransferase-like (Major domain)"/>
    <property type="match status" value="1"/>
</dbReference>
<dbReference type="GO" id="GO:0019346">
    <property type="term" value="P:transsulfuration"/>
    <property type="evidence" value="ECO:0007669"/>
    <property type="project" value="InterPro"/>
</dbReference>
<dbReference type="EMBL" id="JACEFO010001673">
    <property type="protein sequence ID" value="KAF8722405.1"/>
    <property type="molecule type" value="Genomic_DNA"/>
</dbReference>
<evidence type="ECO:0000256" key="3">
    <source>
        <dbReference type="ARBA" id="ARBA00022898"/>
    </source>
</evidence>
<feature type="region of interest" description="Disordered" evidence="4">
    <location>
        <begin position="42"/>
        <end position="71"/>
    </location>
</feature>
<reference evidence="5" key="1">
    <citation type="submission" date="2020-07" db="EMBL/GenBank/DDBJ databases">
        <title>Genome sequence and genetic diversity analysis of an under-domesticated orphan crop, white fonio (Digitaria exilis).</title>
        <authorList>
            <person name="Bennetzen J.L."/>
            <person name="Chen S."/>
            <person name="Ma X."/>
            <person name="Wang X."/>
            <person name="Yssel A.E.J."/>
            <person name="Chaluvadi S.R."/>
            <person name="Johnson M."/>
            <person name="Gangashetty P."/>
            <person name="Hamidou F."/>
            <person name="Sanogo M.D."/>
            <person name="Zwaenepoel A."/>
            <person name="Wallace J."/>
            <person name="Van De Peer Y."/>
            <person name="Van Deynze A."/>
        </authorList>
    </citation>
    <scope>NUCLEOTIDE SEQUENCE</scope>
    <source>
        <tissue evidence="5">Leaves</tissue>
    </source>
</reference>
<proteinExistence type="inferred from homology"/>
<evidence type="ECO:0000256" key="2">
    <source>
        <dbReference type="ARBA" id="ARBA00009077"/>
    </source>
</evidence>
<evidence type="ECO:0000313" key="5">
    <source>
        <dbReference type="EMBL" id="KAF8722405.1"/>
    </source>
</evidence>
<dbReference type="OrthoDB" id="3512640at2759"/>
<organism evidence="5 6">
    <name type="scientific">Digitaria exilis</name>
    <dbReference type="NCBI Taxonomy" id="1010633"/>
    <lineage>
        <taxon>Eukaryota</taxon>
        <taxon>Viridiplantae</taxon>
        <taxon>Streptophyta</taxon>
        <taxon>Embryophyta</taxon>
        <taxon>Tracheophyta</taxon>
        <taxon>Spermatophyta</taxon>
        <taxon>Magnoliopsida</taxon>
        <taxon>Liliopsida</taxon>
        <taxon>Poales</taxon>
        <taxon>Poaceae</taxon>
        <taxon>PACMAD clade</taxon>
        <taxon>Panicoideae</taxon>
        <taxon>Panicodae</taxon>
        <taxon>Paniceae</taxon>
        <taxon>Anthephorinae</taxon>
        <taxon>Digitaria</taxon>
    </lineage>
</organism>
<feature type="compositionally biased region" description="Pro residues" evidence="4">
    <location>
        <begin position="456"/>
        <end position="468"/>
    </location>
</feature>
<evidence type="ECO:0000256" key="4">
    <source>
        <dbReference type="SAM" id="MobiDB-lite"/>
    </source>
</evidence>
<gene>
    <name evidence="5" type="ORF">HU200_022519</name>
</gene>
<feature type="region of interest" description="Disordered" evidence="4">
    <location>
        <begin position="490"/>
        <end position="516"/>
    </location>
</feature>
<sequence>MADSAQASSRGAAAITRNHCPPPRPLIYRAGRIGAMQAPTPGPGAVLSSPSWTRDAAAVGPGRPAIDDAWDDDDTIARPDRPVCMCGAPAPAARRLGHARARGARALPCPAPERKATRTETRRAPRTQGSVIVTSPRPFVAHGRSLQTAPLAGCACPGKEPRVTPRAHHLPIVLANGVFGTEAVTALLNEDWLGYDSHGHEVIPMIRLVLAWPKMAQSPTSCWPVLLASERQTFSSCRAWLEHTAHRAATFLEPEAVHVFALFIHARARLLLRTLVNNSSILACTDTKVVSLEAVALSRFGFASGGALPPLAAAAGFRKGSRPDSSFDPKVPGGDGVRVIDHQESPKCRVGTHGVMGTKLELFPFDLAHGDHFLTSVPSKGLREFGFIELPISQQPSPLAVEWVPVHTPPPSADRSSPVPRRAPQKILPSPINCTPSPVPFLTPLSEPPEPHDLLHPPPPPPQRPHPPIPMAQAMAATSELVSTLKRPFADDNTTISNGADEKLTKPRRRAAAAADTADPAAALAAARHEFGEHGGVNMSIEASATFTVMEPDTMRRLFAGELGPDRGDMYIYSRHFNPTVLALGRQMAALEGTEAAYCTASGMSAISSVLMQLVGAGGHVVASRCLYGGTHALLSRFLPRTSGVRATFVDDADDEAAVRAAVVPGETKVVYVETMSNPTLAVADIPMLARVAHEAGAKLVVDNTFTPVVVSPARLGADVVVHSVSKFISGGADIIAGKDTRPTPPPILLPASSARNSLCGWNLPSRAEWTFYDTPH</sequence>
<dbReference type="GO" id="GO:0005737">
    <property type="term" value="C:cytoplasm"/>
    <property type="evidence" value="ECO:0007669"/>
    <property type="project" value="TreeGrafter"/>
</dbReference>
<dbReference type="GO" id="GO:0016846">
    <property type="term" value="F:carbon-sulfur lyase activity"/>
    <property type="evidence" value="ECO:0007669"/>
    <property type="project" value="TreeGrafter"/>
</dbReference>